<evidence type="ECO:0000313" key="2">
    <source>
        <dbReference type="Proteomes" id="UP001142055"/>
    </source>
</evidence>
<dbReference type="Pfam" id="PF10300">
    <property type="entry name" value="Iml2-TPR_39"/>
    <property type="match status" value="1"/>
</dbReference>
<dbReference type="InterPro" id="IPR011990">
    <property type="entry name" value="TPR-like_helical_dom_sf"/>
</dbReference>
<proteinExistence type="predicted"/>
<dbReference type="Proteomes" id="UP001142055">
    <property type="component" value="Chromosome 1"/>
</dbReference>
<sequence>MKNESNSSNSELNNVTESVVKSSSNESKFDAYHYYGIHSINNNNNINSNNISNSKSGKYHNSLNATDDESVAELFRPGRQSLENYDLKLAHQRYNVAYDKFLGVNNVKAGIELFANIKDEGFMESLAWAACHCIRASLTLDKAEIDLARQCLRHSEKMCKKLMKNSFIENITKWVVTPNYDKYTDVEVFAQLYYAQQSALTIALYAMETNSVFTLIKLTYYLRGLLRTYNECWQIKRKRKNWADQQARVYYEAHMRIGNGIVNVVISHTPPKFLRIMSMLGYKGTESVGLNEMNKVAFEMNAGFTSKLAQLMLIYYWVYAKPHGENIPNDLSLCQKLVEAELELFPKNMMYGLAKAKIEQINGNFDVAIETLNRLLEAPNLTIAYKAFYFELVWCYAINCDWDNCIRCSEMIRSSKHSPVCTAFLNAVFRYVKGVDDGDQDLLDQATKEFEVIPSLRIRHFGKTMTTEKAALQNAQLYFKKGKRLVLPIIAMLYAGNYLMFIRSEQQLDRLMERVQRAVDQYSSDFETSKCLDDYLTTIFYKGVLYRLKKMYPQAKECFNLIQEMKSRIDLETSIVPMTTLEMGLIEIEEGNFESAKQWLDEAEHGYSNYTAENFVHLRAYAAIRRMGYKTDKEKEDKEKLNQHILNWLKFHEIDLKTYRDIIGSKSTNEPL</sequence>
<dbReference type="EMBL" id="JAPWDV010000001">
    <property type="protein sequence ID" value="KAJ6223397.1"/>
    <property type="molecule type" value="Genomic_DNA"/>
</dbReference>
<dbReference type="SUPFAM" id="SSF48452">
    <property type="entry name" value="TPR-like"/>
    <property type="match status" value="1"/>
</dbReference>
<accession>A0A9Q0MFI0</accession>
<name>A0A9Q0MFI0_BLOTA</name>
<reference evidence="1" key="1">
    <citation type="submission" date="2022-12" db="EMBL/GenBank/DDBJ databases">
        <title>Genome assemblies of Blomia tropicalis.</title>
        <authorList>
            <person name="Cui Y."/>
        </authorList>
    </citation>
    <scope>NUCLEOTIDE SEQUENCE</scope>
    <source>
        <tissue evidence="1">Adult mites</tissue>
    </source>
</reference>
<comment type="caution">
    <text evidence="1">The sequence shown here is derived from an EMBL/GenBank/DDBJ whole genome shotgun (WGS) entry which is preliminary data.</text>
</comment>
<dbReference type="OMA" id="ETSIVPM"/>
<dbReference type="InterPro" id="IPR019412">
    <property type="entry name" value="IML2/TPR_39"/>
</dbReference>
<organism evidence="1 2">
    <name type="scientific">Blomia tropicalis</name>
    <name type="common">Mite</name>
    <dbReference type="NCBI Taxonomy" id="40697"/>
    <lineage>
        <taxon>Eukaryota</taxon>
        <taxon>Metazoa</taxon>
        <taxon>Ecdysozoa</taxon>
        <taxon>Arthropoda</taxon>
        <taxon>Chelicerata</taxon>
        <taxon>Arachnida</taxon>
        <taxon>Acari</taxon>
        <taxon>Acariformes</taxon>
        <taxon>Sarcoptiformes</taxon>
        <taxon>Astigmata</taxon>
        <taxon>Glycyphagoidea</taxon>
        <taxon>Echimyopodidae</taxon>
        <taxon>Blomia</taxon>
    </lineage>
</organism>
<protein>
    <submittedName>
        <fullName evidence="1">Uncharacterized protein</fullName>
    </submittedName>
</protein>
<dbReference type="PANTHER" id="PTHR31859:SF1">
    <property type="entry name" value="TETRATRICOPEPTIDE REPEAT PROTEIN 39C"/>
    <property type="match status" value="1"/>
</dbReference>
<dbReference type="AlphaFoldDB" id="A0A9Q0MFI0"/>
<dbReference type="PANTHER" id="PTHR31859">
    <property type="entry name" value="TETRATRICOPEPTIDE REPEAT PROTEIN 39 FAMILY MEMBER"/>
    <property type="match status" value="1"/>
</dbReference>
<gene>
    <name evidence="1" type="ORF">RDWZM_001942</name>
</gene>
<keyword evidence="2" id="KW-1185">Reference proteome</keyword>
<evidence type="ECO:0000313" key="1">
    <source>
        <dbReference type="EMBL" id="KAJ6223397.1"/>
    </source>
</evidence>
<dbReference type="Gene3D" id="1.25.40.10">
    <property type="entry name" value="Tetratricopeptide repeat domain"/>
    <property type="match status" value="1"/>
</dbReference>